<feature type="transmembrane region" description="Helical" evidence="1">
    <location>
        <begin position="21"/>
        <end position="39"/>
    </location>
</feature>
<reference evidence="2 3" key="1">
    <citation type="submission" date="2017-09" db="EMBL/GenBank/DDBJ databases">
        <title>Depth-based differentiation of microbial function through sediment-hosted aquifers and enrichment of novel symbionts in the deep terrestrial subsurface.</title>
        <authorList>
            <person name="Probst A.J."/>
            <person name="Ladd B."/>
            <person name="Jarett J.K."/>
            <person name="Geller-Mcgrath D.E."/>
            <person name="Sieber C.M."/>
            <person name="Emerson J.B."/>
            <person name="Anantharaman K."/>
            <person name="Thomas B.C."/>
            <person name="Malmstrom R."/>
            <person name="Stieglmeier M."/>
            <person name="Klingl A."/>
            <person name="Woyke T."/>
            <person name="Ryan C.M."/>
            <person name="Banfield J.F."/>
        </authorList>
    </citation>
    <scope>NUCLEOTIDE SEQUENCE [LARGE SCALE GENOMIC DNA]</scope>
    <source>
        <strain evidence="2">CG10_big_fil_rev_8_21_14_0_10_42_12</strain>
    </source>
</reference>
<keyword evidence="1" id="KW-0472">Membrane</keyword>
<dbReference type="Gene3D" id="3.40.10.10">
    <property type="entry name" value="DNA Methylphosphotriester Repair Domain"/>
    <property type="match status" value="1"/>
</dbReference>
<evidence type="ECO:0000313" key="2">
    <source>
        <dbReference type="EMBL" id="PIR38271.1"/>
    </source>
</evidence>
<gene>
    <name evidence="2" type="ORF">COV34_01525</name>
</gene>
<name>A0A2H0QVF4_9BACT</name>
<dbReference type="EMBL" id="PCXL01000011">
    <property type="protein sequence ID" value="PIR38271.1"/>
    <property type="molecule type" value="Genomic_DNA"/>
</dbReference>
<dbReference type="InterPro" id="IPR035451">
    <property type="entry name" value="Ada-like_dom_sf"/>
</dbReference>
<dbReference type="SUPFAM" id="SSF57884">
    <property type="entry name" value="Ada DNA repair protein, N-terminal domain (N-Ada 10)"/>
    <property type="match status" value="1"/>
</dbReference>
<keyword evidence="1" id="KW-1133">Transmembrane helix</keyword>
<comment type="caution">
    <text evidence="2">The sequence shown here is derived from an EMBL/GenBank/DDBJ whole genome shotgun (WGS) entry which is preliminary data.</text>
</comment>
<keyword evidence="1" id="KW-0812">Transmembrane</keyword>
<dbReference type="Proteomes" id="UP000231333">
    <property type="component" value="Unassembled WGS sequence"/>
</dbReference>
<sequence>MSSIKEKLREIKDTEPKRLETALTALIIVLTGTLGFGIGKMSQMDAENSSIRIEQVPMFQNTNTASVAAVSQSVETVPQQGALVGSKNSDKYHYPWCSGAKRISDANKIFFNSVEEARSAGYSPAGNCPGLE</sequence>
<dbReference type="AlphaFoldDB" id="A0A2H0QVF4"/>
<proteinExistence type="predicted"/>
<accession>A0A2H0QVF4</accession>
<protein>
    <recommendedName>
        <fullName evidence="4">Ada DNA repair metal-binding domain-containing protein</fullName>
    </recommendedName>
</protein>
<evidence type="ECO:0000313" key="3">
    <source>
        <dbReference type="Proteomes" id="UP000231333"/>
    </source>
</evidence>
<organism evidence="2 3">
    <name type="scientific">Candidatus Zambryskibacteria bacterium CG10_big_fil_rev_8_21_14_0_10_42_12</name>
    <dbReference type="NCBI Taxonomy" id="1975115"/>
    <lineage>
        <taxon>Bacteria</taxon>
        <taxon>Candidatus Zambryskiibacteriota</taxon>
    </lineage>
</organism>
<evidence type="ECO:0008006" key="4">
    <source>
        <dbReference type="Google" id="ProtNLM"/>
    </source>
</evidence>
<evidence type="ECO:0000256" key="1">
    <source>
        <dbReference type="SAM" id="Phobius"/>
    </source>
</evidence>